<dbReference type="InterPro" id="IPR000719">
    <property type="entry name" value="Prot_kinase_dom"/>
</dbReference>
<keyword evidence="5 6" id="KW-0067">ATP-binding</keyword>
<proteinExistence type="predicted"/>
<dbReference type="Gene3D" id="1.10.510.10">
    <property type="entry name" value="Transferase(Phosphotransferase) domain 1"/>
    <property type="match status" value="1"/>
</dbReference>
<evidence type="ECO:0000256" key="4">
    <source>
        <dbReference type="ARBA" id="ARBA00022777"/>
    </source>
</evidence>
<protein>
    <submittedName>
        <fullName evidence="10">Myosin-17-like</fullName>
    </submittedName>
</protein>
<keyword evidence="4" id="KW-0418">Kinase</keyword>
<evidence type="ECO:0000313" key="11">
    <source>
        <dbReference type="EMBL" id="KAJ6836100.1"/>
    </source>
</evidence>
<feature type="compositionally biased region" description="Polar residues" evidence="7">
    <location>
        <begin position="12"/>
        <end position="22"/>
    </location>
</feature>
<dbReference type="EMBL" id="JANAVB010013597">
    <property type="protein sequence ID" value="KAJ6835147.1"/>
    <property type="molecule type" value="Genomic_DNA"/>
</dbReference>
<dbReference type="Gene3D" id="3.30.200.20">
    <property type="entry name" value="Phosphorylase Kinase, domain 1"/>
    <property type="match status" value="1"/>
</dbReference>
<keyword evidence="1" id="KW-0723">Serine/threonine-protein kinase</keyword>
<keyword evidence="3 6" id="KW-0547">Nucleotide-binding</keyword>
<evidence type="ECO:0000259" key="8">
    <source>
        <dbReference type="PROSITE" id="PS50011"/>
    </source>
</evidence>
<feature type="domain" description="Dilute" evidence="9">
    <location>
        <begin position="412"/>
        <end position="697"/>
    </location>
</feature>
<dbReference type="CDD" id="cd15475">
    <property type="entry name" value="MyosinXI_CBD"/>
    <property type="match status" value="1"/>
</dbReference>
<keyword evidence="12" id="KW-1185">Reference proteome</keyword>
<dbReference type="GO" id="GO:0007015">
    <property type="term" value="P:actin filament organization"/>
    <property type="evidence" value="ECO:0007669"/>
    <property type="project" value="InterPro"/>
</dbReference>
<dbReference type="PROSITE" id="PS51126">
    <property type="entry name" value="DILUTE"/>
    <property type="match status" value="1"/>
</dbReference>
<comment type="caution">
    <text evidence="10">The sequence shown here is derived from an EMBL/GenBank/DDBJ whole genome shotgun (WGS) entry which is preliminary data.</text>
</comment>
<dbReference type="EMBL" id="JANAVB010012538">
    <property type="protein sequence ID" value="KAJ6836100.1"/>
    <property type="molecule type" value="Genomic_DNA"/>
</dbReference>
<dbReference type="AlphaFoldDB" id="A0AAX6H3L4"/>
<dbReference type="SMART" id="SM01132">
    <property type="entry name" value="DIL"/>
    <property type="match status" value="1"/>
</dbReference>
<name>A0AAX6H3L4_IRIPA</name>
<dbReference type="InterPro" id="IPR002710">
    <property type="entry name" value="Dilute_dom"/>
</dbReference>
<dbReference type="PROSITE" id="PS00108">
    <property type="entry name" value="PROTEIN_KINASE_ST"/>
    <property type="match status" value="1"/>
</dbReference>
<dbReference type="InterPro" id="IPR017441">
    <property type="entry name" value="Protein_kinase_ATP_BS"/>
</dbReference>
<dbReference type="Pfam" id="PF07714">
    <property type="entry name" value="PK_Tyr_Ser-Thr"/>
    <property type="match status" value="1"/>
</dbReference>
<dbReference type="Pfam" id="PF01843">
    <property type="entry name" value="DIL"/>
    <property type="match status" value="1"/>
</dbReference>
<evidence type="ECO:0000259" key="9">
    <source>
        <dbReference type="PROSITE" id="PS51126"/>
    </source>
</evidence>
<evidence type="ECO:0000256" key="3">
    <source>
        <dbReference type="ARBA" id="ARBA00022741"/>
    </source>
</evidence>
<gene>
    <name evidence="10" type="ORF">M6B38_124250</name>
    <name evidence="11" type="ORF">M6B38_328525</name>
</gene>
<dbReference type="InterPro" id="IPR052072">
    <property type="entry name" value="Vascular_dev_regulator"/>
</dbReference>
<dbReference type="PROSITE" id="PS00107">
    <property type="entry name" value="PROTEIN_KINASE_ATP"/>
    <property type="match status" value="1"/>
</dbReference>
<organism evidence="10 12">
    <name type="scientific">Iris pallida</name>
    <name type="common">Sweet iris</name>
    <dbReference type="NCBI Taxonomy" id="29817"/>
    <lineage>
        <taxon>Eukaryota</taxon>
        <taxon>Viridiplantae</taxon>
        <taxon>Streptophyta</taxon>
        <taxon>Embryophyta</taxon>
        <taxon>Tracheophyta</taxon>
        <taxon>Spermatophyta</taxon>
        <taxon>Magnoliopsida</taxon>
        <taxon>Liliopsida</taxon>
        <taxon>Asparagales</taxon>
        <taxon>Iridaceae</taxon>
        <taxon>Iridoideae</taxon>
        <taxon>Irideae</taxon>
        <taxon>Iris</taxon>
    </lineage>
</organism>
<feature type="binding site" evidence="6">
    <location>
        <position position="71"/>
    </location>
    <ligand>
        <name>ATP</name>
        <dbReference type="ChEBI" id="CHEBI:30616"/>
    </ligand>
</feature>
<feature type="domain" description="Protein kinase" evidence="8">
    <location>
        <begin position="44"/>
        <end position="334"/>
    </location>
</feature>
<dbReference type="InterPro" id="IPR008271">
    <property type="entry name" value="Ser/Thr_kinase_AS"/>
</dbReference>
<dbReference type="PROSITE" id="PS50011">
    <property type="entry name" value="PROTEIN_KINASE_DOM"/>
    <property type="match status" value="1"/>
</dbReference>
<accession>A0AAX6H3L4</accession>
<sequence>MIPRIPTKGHKQASTSQGEPNASNEESSFKFFSDSDIRNATNDLSEKSMIGKGGFGNVYKGTIVNAEVAIKILDTKGTQGANEFIQEMAVLKNLKHENLVKLMGACLEIRALVYEYLPRGSLEDCLNNSPRLLTWQIRIRIVYEICSVLMFLHSVKPKPLVHGDLKPQNILLDADLHCRLSDFGLCRFLPEFSENTGAYLQTKSINGTDCYIDPDYIEFGKLTPGCDVYSFGVTILRILTGRPPFRICKKVRKASRSNSLMTIVDSTAGDWPVEVAEYLAKSGVDCCKDNRNKELLTELSTFLNNLAEKGCCEMSRKSQPDIVGKVSRVLEPMMKANSSSVSTVSSGSVNENNSPIPSDFVSQILQGNQEILIRCISQDLGFSNGRPIAACVIYKCLLHWRSFEVERTSVFDRIIQVIGSSLETQDENDVLSYWLSNSSTLSLLLQQTLKASGAAGLTPQLRASPRSAGLNDFRQTEAKHPALLFKQQLIAFLEKIYGMIRDNLKKEINPLLALCIQAPRTSRVSLVEGSRSHVNAMAQQALIAHWQRIVKSLSNYLETLRANFVPPFLVRMVFTQIFSFINVRLFNSLLLRRECCSFSNGEYIKAGLAELELWCFDATEEYSGSSWDELKHIQQAVGFLVIHQKPKKTLQEITNDLCPVLSVQQLYRVSTMYWDDKYGTITVSSDVISGMRVLMTEDSNNAVSSSFLLDDDSSIPFSVEDIHKSMAQIDVSDVDPPGFSFMPQPAD</sequence>
<dbReference type="PANTHER" id="PTHR16027:SF6">
    <property type="entry name" value="DILUTE DOMAIN-CONTAINING PROTEIN"/>
    <property type="match status" value="1"/>
</dbReference>
<reference evidence="10" key="1">
    <citation type="journal article" date="2023" name="GigaByte">
        <title>Genome assembly of the bearded iris, Iris pallida Lam.</title>
        <authorList>
            <person name="Bruccoleri R.E."/>
            <person name="Oakeley E.J."/>
            <person name="Faust A.M.E."/>
            <person name="Altorfer M."/>
            <person name="Dessus-Babus S."/>
            <person name="Burckhardt D."/>
            <person name="Oertli M."/>
            <person name="Naumann U."/>
            <person name="Petersen F."/>
            <person name="Wong J."/>
        </authorList>
    </citation>
    <scope>NUCLEOTIDE SEQUENCE</scope>
    <source>
        <strain evidence="10">GSM-AAB239-AS_SAM_17_03QT</strain>
    </source>
</reference>
<evidence type="ECO:0000256" key="1">
    <source>
        <dbReference type="ARBA" id="ARBA00022527"/>
    </source>
</evidence>
<evidence type="ECO:0000313" key="10">
    <source>
        <dbReference type="EMBL" id="KAJ6835147.1"/>
    </source>
</evidence>
<dbReference type="Proteomes" id="UP001140949">
    <property type="component" value="Unassembled WGS sequence"/>
</dbReference>
<dbReference type="InterPro" id="IPR011009">
    <property type="entry name" value="Kinase-like_dom_sf"/>
</dbReference>
<dbReference type="GO" id="GO:0005524">
    <property type="term" value="F:ATP binding"/>
    <property type="evidence" value="ECO:0007669"/>
    <property type="project" value="UniProtKB-UniRule"/>
</dbReference>
<dbReference type="InterPro" id="IPR001245">
    <property type="entry name" value="Ser-Thr/Tyr_kinase_cat_dom"/>
</dbReference>
<dbReference type="SMART" id="SM00220">
    <property type="entry name" value="S_TKc"/>
    <property type="match status" value="1"/>
</dbReference>
<evidence type="ECO:0000313" key="12">
    <source>
        <dbReference type="Proteomes" id="UP001140949"/>
    </source>
</evidence>
<reference evidence="10" key="2">
    <citation type="submission" date="2023-04" db="EMBL/GenBank/DDBJ databases">
        <authorList>
            <person name="Bruccoleri R.E."/>
            <person name="Oakeley E.J."/>
            <person name="Faust A.-M."/>
            <person name="Dessus-Babus S."/>
            <person name="Altorfer M."/>
            <person name="Burckhardt D."/>
            <person name="Oertli M."/>
            <person name="Naumann U."/>
            <person name="Petersen F."/>
            <person name="Wong J."/>
        </authorList>
    </citation>
    <scope>NUCLEOTIDE SEQUENCE</scope>
    <source>
        <strain evidence="10">GSM-AAB239-AS_SAM_17_03QT</strain>
        <tissue evidence="10">Leaf</tissue>
    </source>
</reference>
<dbReference type="InterPro" id="IPR037975">
    <property type="entry name" value="MyosinXI_CBD"/>
</dbReference>
<dbReference type="SUPFAM" id="SSF56112">
    <property type="entry name" value="Protein kinase-like (PK-like)"/>
    <property type="match status" value="1"/>
</dbReference>
<feature type="region of interest" description="Disordered" evidence="7">
    <location>
        <begin position="1"/>
        <end position="28"/>
    </location>
</feature>
<evidence type="ECO:0000256" key="5">
    <source>
        <dbReference type="ARBA" id="ARBA00022840"/>
    </source>
</evidence>
<evidence type="ECO:0000256" key="6">
    <source>
        <dbReference type="PROSITE-ProRule" id="PRU10141"/>
    </source>
</evidence>
<evidence type="ECO:0000256" key="2">
    <source>
        <dbReference type="ARBA" id="ARBA00022679"/>
    </source>
</evidence>
<dbReference type="GO" id="GO:0004672">
    <property type="term" value="F:protein kinase activity"/>
    <property type="evidence" value="ECO:0007669"/>
    <property type="project" value="InterPro"/>
</dbReference>
<dbReference type="PANTHER" id="PTHR16027">
    <property type="entry name" value="DILUTE DOMAIN-CONTAINING PROTEIN YPR089W"/>
    <property type="match status" value="1"/>
</dbReference>
<evidence type="ECO:0000256" key="7">
    <source>
        <dbReference type="SAM" id="MobiDB-lite"/>
    </source>
</evidence>
<keyword evidence="2" id="KW-0808">Transferase</keyword>